<gene>
    <name evidence="3" type="ORF">GCM10011491_41790</name>
</gene>
<sequence length="900" mass="97289">MAEIFNPFTTTPDFEDGDFGSEELAVAQRKAFQAYAAIATLQSGAPVFTNSKLTGGGGGAGGKPIPPKPVSGKAGAKPKKASGQPRGTNAVAVSSPSANAMKAVTNNTSRGIATTMIVDIGFKNEKEWEEPLEVKKGGGGGGKSKSFGRRKRNARPEGHPKPQRPQPINEIIRKAVGETPRALGPVMTPEKRMTALASGAQASVVKMISVGGGRTSASNMVAYNSREAAMPLERENGEMVTTKAEQSAMLDEWEALFDKREPSKDAVTLTVTIAGEGAASAVREALEDIYKDQRLAIGETTDAEGRQQIVVVMSIASAGKGRIKTTDQALEKVHEQLRERLGAAAPHLSLEYGKATHGVAGLTKELDAAVKRAGTLTSGRDGEINAENIQAVAKGWEKDLRSYGPRDVMHIAISAKAGTDQSAFLEAVRDFLGHEFAEHKYAFALHGPHDTAIDKRTQESKATDHVHVHAMIVMRSISGRKLDPNIRDFQRWRENMAHFAQERGINMVATRRAENVNAPNFTKAEHEAVKANVAGETIRKKVKTKQDREPVMPRQPAGVLAAGQGRAALETVLKEAGKSGDNVVSIAALQMAKRHDAAFTEAKLGNVQLDRLDAAAQVISSLTALSEMLQQDSRRTLDAPQRKVLESSLDRYQQIVGKISESMRGDPQLKAAFDDKTRAALDALFQPERSRTHERDKAAEPSKLASVEPRAEDKATRDFSRDAVTLNVTIDGGTDIAKVRNALKEVYREQRLVMGDALDGEGRQQLVVVMSIASTGKGRIKTTDHALEKVRDQLREKLGDAGASRLSLEYGKAVHGVAGLAKEMEAAANRAGTLTGPRDKEITAENVQAAAKKWERDLRTSIRKRAQESDGIENEDSVSQKPQPGRMDDHPTVERKRPPR</sequence>
<comment type="caution">
    <text evidence="3">The sequence shown here is derived from an EMBL/GenBank/DDBJ whole genome shotgun (WGS) entry which is preliminary data.</text>
</comment>
<evidence type="ECO:0000313" key="4">
    <source>
        <dbReference type="Proteomes" id="UP000646478"/>
    </source>
</evidence>
<organism evidence="3 4">
    <name type="scientific">Brucella endophytica</name>
    <dbReference type="NCBI Taxonomy" id="1963359"/>
    <lineage>
        <taxon>Bacteria</taxon>
        <taxon>Pseudomonadati</taxon>
        <taxon>Pseudomonadota</taxon>
        <taxon>Alphaproteobacteria</taxon>
        <taxon>Hyphomicrobiales</taxon>
        <taxon>Brucellaceae</taxon>
        <taxon>Brucella/Ochrobactrum group</taxon>
        <taxon>Brucella</taxon>
    </lineage>
</organism>
<evidence type="ECO:0000259" key="2">
    <source>
        <dbReference type="Pfam" id="PF03432"/>
    </source>
</evidence>
<dbReference type="AlphaFoldDB" id="A0A916WLJ8"/>
<evidence type="ECO:0000256" key="1">
    <source>
        <dbReference type="SAM" id="MobiDB-lite"/>
    </source>
</evidence>
<reference evidence="3" key="1">
    <citation type="journal article" date="2014" name="Int. J. Syst. Evol. Microbiol.">
        <title>Complete genome sequence of Corynebacterium casei LMG S-19264T (=DSM 44701T), isolated from a smear-ripened cheese.</title>
        <authorList>
            <consortium name="US DOE Joint Genome Institute (JGI-PGF)"/>
            <person name="Walter F."/>
            <person name="Albersmeier A."/>
            <person name="Kalinowski J."/>
            <person name="Ruckert C."/>
        </authorList>
    </citation>
    <scope>NUCLEOTIDE SEQUENCE</scope>
    <source>
        <strain evidence="3">CGMCC 1.15082</strain>
    </source>
</reference>
<dbReference type="Pfam" id="PF03432">
    <property type="entry name" value="Relaxase"/>
    <property type="match status" value="1"/>
</dbReference>
<proteinExistence type="predicted"/>
<dbReference type="InterPro" id="IPR005094">
    <property type="entry name" value="Endonuclease_MobA/VirD2"/>
</dbReference>
<feature type="region of interest" description="Disordered" evidence="1">
    <location>
        <begin position="852"/>
        <end position="900"/>
    </location>
</feature>
<feature type="region of interest" description="Disordered" evidence="1">
    <location>
        <begin position="687"/>
        <end position="716"/>
    </location>
</feature>
<evidence type="ECO:0000313" key="3">
    <source>
        <dbReference type="EMBL" id="GGB09450.1"/>
    </source>
</evidence>
<reference evidence="3" key="2">
    <citation type="submission" date="2020-09" db="EMBL/GenBank/DDBJ databases">
        <authorList>
            <person name="Sun Q."/>
            <person name="Zhou Y."/>
        </authorList>
    </citation>
    <scope>NUCLEOTIDE SEQUENCE</scope>
    <source>
        <strain evidence="3">CGMCC 1.15082</strain>
    </source>
</reference>
<feature type="region of interest" description="Disordered" evidence="1">
    <location>
        <begin position="131"/>
        <end position="169"/>
    </location>
</feature>
<dbReference type="EMBL" id="BMHH01000026">
    <property type="protein sequence ID" value="GGB09450.1"/>
    <property type="molecule type" value="Genomic_DNA"/>
</dbReference>
<feature type="compositionally biased region" description="Basic and acidic residues" evidence="1">
    <location>
        <begin position="886"/>
        <end position="900"/>
    </location>
</feature>
<accession>A0A916WLJ8</accession>
<feature type="region of interest" description="Disordered" evidence="1">
    <location>
        <begin position="56"/>
        <end position="95"/>
    </location>
</feature>
<keyword evidence="4" id="KW-1185">Reference proteome</keyword>
<feature type="domain" description="MobA/VirD2-like nuclease" evidence="2">
    <location>
        <begin position="380"/>
        <end position="504"/>
    </location>
</feature>
<name>A0A916WLJ8_9HYPH</name>
<feature type="compositionally biased region" description="Basic and acidic residues" evidence="1">
    <location>
        <begin position="688"/>
        <end position="700"/>
    </location>
</feature>
<feature type="compositionally biased region" description="Basic and acidic residues" evidence="1">
    <location>
        <begin position="852"/>
        <end position="868"/>
    </location>
</feature>
<feature type="compositionally biased region" description="Low complexity" evidence="1">
    <location>
        <begin position="70"/>
        <end position="95"/>
    </location>
</feature>
<dbReference type="Proteomes" id="UP000646478">
    <property type="component" value="Unassembled WGS sequence"/>
</dbReference>
<protein>
    <recommendedName>
        <fullName evidence="2">MobA/VirD2-like nuclease domain-containing protein</fullName>
    </recommendedName>
</protein>